<keyword evidence="12" id="KW-0503">Monooxygenase</keyword>
<dbReference type="OrthoDB" id="1470350at2759"/>
<evidence type="ECO:0008006" key="16">
    <source>
        <dbReference type="Google" id="ProtNLM"/>
    </source>
</evidence>
<dbReference type="InterPro" id="IPR001128">
    <property type="entry name" value="Cyt_P450"/>
</dbReference>
<dbReference type="GO" id="GO:0020037">
    <property type="term" value="F:heme binding"/>
    <property type="evidence" value="ECO:0007669"/>
    <property type="project" value="InterPro"/>
</dbReference>
<proteinExistence type="inferred from homology"/>
<dbReference type="Gene3D" id="1.10.630.10">
    <property type="entry name" value="Cytochrome P450"/>
    <property type="match status" value="1"/>
</dbReference>
<keyword evidence="7" id="KW-0479">Metal-binding</keyword>
<comment type="function">
    <text evidence="2">May be involved in the metabolism of insect hormones and in the breakdown of synthetic insecticides.</text>
</comment>
<evidence type="ECO:0000256" key="11">
    <source>
        <dbReference type="ARBA" id="ARBA00023004"/>
    </source>
</evidence>
<dbReference type="GO" id="GO:0005506">
    <property type="term" value="F:iron ion binding"/>
    <property type="evidence" value="ECO:0007669"/>
    <property type="project" value="InterPro"/>
</dbReference>
<evidence type="ECO:0000313" key="14">
    <source>
        <dbReference type="EMBL" id="CAB3260865.1"/>
    </source>
</evidence>
<keyword evidence="6" id="KW-0349">Heme</keyword>
<evidence type="ECO:0000256" key="13">
    <source>
        <dbReference type="ARBA" id="ARBA00023136"/>
    </source>
</evidence>
<dbReference type="GO" id="GO:0004497">
    <property type="term" value="F:monooxygenase activity"/>
    <property type="evidence" value="ECO:0007669"/>
    <property type="project" value="UniProtKB-KW"/>
</dbReference>
<keyword evidence="13" id="KW-0472">Membrane</keyword>
<keyword evidence="15" id="KW-1185">Reference proteome</keyword>
<evidence type="ECO:0000256" key="6">
    <source>
        <dbReference type="ARBA" id="ARBA00022617"/>
    </source>
</evidence>
<dbReference type="Pfam" id="PF00067">
    <property type="entry name" value="p450"/>
    <property type="match status" value="1"/>
</dbReference>
<dbReference type="PANTHER" id="PTHR24291:SF189">
    <property type="entry name" value="CYTOCHROME P450 4C3-RELATED"/>
    <property type="match status" value="1"/>
</dbReference>
<dbReference type="AlphaFoldDB" id="A0A8S1BPG8"/>
<comment type="caution">
    <text evidence="14">The sequence shown here is derived from an EMBL/GenBank/DDBJ whole genome shotgun (WGS) entry which is preliminary data.</text>
</comment>
<keyword evidence="8" id="KW-0256">Endoplasmic reticulum</keyword>
<dbReference type="Proteomes" id="UP000494106">
    <property type="component" value="Unassembled WGS sequence"/>
</dbReference>
<evidence type="ECO:0000313" key="15">
    <source>
        <dbReference type="Proteomes" id="UP000494106"/>
    </source>
</evidence>
<dbReference type="InterPro" id="IPR050196">
    <property type="entry name" value="Cytochrome_P450_Monoox"/>
</dbReference>
<gene>
    <name evidence="14" type="ORF">APLA_LOCUS17561</name>
</gene>
<comment type="cofactor">
    <cofactor evidence="1">
        <name>heme</name>
        <dbReference type="ChEBI" id="CHEBI:30413"/>
    </cofactor>
</comment>
<evidence type="ECO:0000256" key="4">
    <source>
        <dbReference type="ARBA" id="ARBA00004406"/>
    </source>
</evidence>
<comment type="subcellular location">
    <subcellularLocation>
        <location evidence="4">Endoplasmic reticulum membrane</location>
        <topology evidence="4">Peripheral membrane protein</topology>
    </subcellularLocation>
    <subcellularLocation>
        <location evidence="3">Microsome membrane</location>
        <topology evidence="3">Peripheral membrane protein</topology>
    </subcellularLocation>
</comment>
<evidence type="ECO:0000256" key="7">
    <source>
        <dbReference type="ARBA" id="ARBA00022723"/>
    </source>
</evidence>
<comment type="similarity">
    <text evidence="5">Belongs to the cytochrome P450 family.</text>
</comment>
<dbReference type="InterPro" id="IPR036396">
    <property type="entry name" value="Cyt_P450_sf"/>
</dbReference>
<evidence type="ECO:0000256" key="2">
    <source>
        <dbReference type="ARBA" id="ARBA00003690"/>
    </source>
</evidence>
<dbReference type="GO" id="GO:0005789">
    <property type="term" value="C:endoplasmic reticulum membrane"/>
    <property type="evidence" value="ECO:0007669"/>
    <property type="project" value="UniProtKB-SubCell"/>
</dbReference>
<dbReference type="SUPFAM" id="SSF48264">
    <property type="entry name" value="Cytochrome P450"/>
    <property type="match status" value="1"/>
</dbReference>
<evidence type="ECO:0000256" key="10">
    <source>
        <dbReference type="ARBA" id="ARBA00023002"/>
    </source>
</evidence>
<sequence>MSTQVEQGVIDEMRMKAIQSFGRDALKNGGITHVWIGSKFYALSVDAVDIEVILKRSLEKDNLTRFARNLIGNGLIFAPETVLGLKLDLNGTKEKQLMESFNMTFKLVTARMAEPWLQLDALYKLLPYQRTFEKNKEILRRFVNEIIKEKRKQIKDNIKIDTGDTKSIKSFLELHIVSSGVDGRFSDEELLEESLVILLAATNTSAVGFHIALKNLFGAVNTCSILVQLPQNMIPYLKSESTYP</sequence>
<reference evidence="14 15" key="1">
    <citation type="submission" date="2020-04" db="EMBL/GenBank/DDBJ databases">
        <authorList>
            <person name="Wallbank WR R."/>
            <person name="Pardo Diaz C."/>
            <person name="Kozak K."/>
            <person name="Martin S."/>
            <person name="Jiggins C."/>
            <person name="Moest M."/>
            <person name="Warren A I."/>
            <person name="Byers J.R.P. K."/>
            <person name="Montejo-Kovacevich G."/>
            <person name="Yen C E."/>
        </authorList>
    </citation>
    <scope>NUCLEOTIDE SEQUENCE [LARGE SCALE GENOMIC DNA]</scope>
</reference>
<keyword evidence="11" id="KW-0408">Iron</keyword>
<protein>
    <recommendedName>
        <fullName evidence="16">Cytochrome P450</fullName>
    </recommendedName>
</protein>
<evidence type="ECO:0000256" key="3">
    <source>
        <dbReference type="ARBA" id="ARBA00004174"/>
    </source>
</evidence>
<keyword evidence="9" id="KW-0492">Microsome</keyword>
<dbReference type="GO" id="GO:0016705">
    <property type="term" value="F:oxidoreductase activity, acting on paired donors, with incorporation or reduction of molecular oxygen"/>
    <property type="evidence" value="ECO:0007669"/>
    <property type="project" value="InterPro"/>
</dbReference>
<keyword evidence="10" id="KW-0560">Oxidoreductase</keyword>
<organism evidence="14 15">
    <name type="scientific">Arctia plantaginis</name>
    <name type="common">Wood tiger moth</name>
    <name type="synonym">Phalaena plantaginis</name>
    <dbReference type="NCBI Taxonomy" id="874455"/>
    <lineage>
        <taxon>Eukaryota</taxon>
        <taxon>Metazoa</taxon>
        <taxon>Ecdysozoa</taxon>
        <taxon>Arthropoda</taxon>
        <taxon>Hexapoda</taxon>
        <taxon>Insecta</taxon>
        <taxon>Pterygota</taxon>
        <taxon>Neoptera</taxon>
        <taxon>Endopterygota</taxon>
        <taxon>Lepidoptera</taxon>
        <taxon>Glossata</taxon>
        <taxon>Ditrysia</taxon>
        <taxon>Noctuoidea</taxon>
        <taxon>Erebidae</taxon>
        <taxon>Arctiinae</taxon>
        <taxon>Arctia</taxon>
    </lineage>
</organism>
<evidence type="ECO:0000256" key="12">
    <source>
        <dbReference type="ARBA" id="ARBA00023033"/>
    </source>
</evidence>
<dbReference type="EMBL" id="CADEBC010000799">
    <property type="protein sequence ID" value="CAB3260865.1"/>
    <property type="molecule type" value="Genomic_DNA"/>
</dbReference>
<evidence type="ECO:0000256" key="9">
    <source>
        <dbReference type="ARBA" id="ARBA00022848"/>
    </source>
</evidence>
<evidence type="ECO:0000256" key="5">
    <source>
        <dbReference type="ARBA" id="ARBA00010617"/>
    </source>
</evidence>
<evidence type="ECO:0000256" key="1">
    <source>
        <dbReference type="ARBA" id="ARBA00001971"/>
    </source>
</evidence>
<name>A0A8S1BPG8_ARCPL</name>
<dbReference type="PANTHER" id="PTHR24291">
    <property type="entry name" value="CYTOCHROME P450 FAMILY 4"/>
    <property type="match status" value="1"/>
</dbReference>
<accession>A0A8S1BPG8</accession>
<evidence type="ECO:0000256" key="8">
    <source>
        <dbReference type="ARBA" id="ARBA00022824"/>
    </source>
</evidence>